<sequence>MQRDVEKITNREYFATTLRRIADAVEQGESFRIQVEGHRLTVPADAELSVEHEAEGGLEELELQFKWGDGNS</sequence>
<dbReference type="RefSeq" id="WP_111335101.1">
    <property type="nucleotide sequence ID" value="NZ_CP030032.1"/>
</dbReference>
<dbReference type="NCBIfam" id="TIGR04354">
    <property type="entry name" value="amphi-Trp"/>
    <property type="match status" value="1"/>
</dbReference>
<evidence type="ECO:0000313" key="2">
    <source>
        <dbReference type="Proteomes" id="UP000249799"/>
    </source>
</evidence>
<evidence type="ECO:0000313" key="1">
    <source>
        <dbReference type="EMBL" id="AWV89986.1"/>
    </source>
</evidence>
<keyword evidence="2" id="KW-1185">Reference proteome</keyword>
<proteinExistence type="predicted"/>
<dbReference type="OrthoDB" id="3078539at2"/>
<accession>A0A2Z4FMJ7</accession>
<organism evidence="1 2">
    <name type="scientific">Bradymonas sediminis</name>
    <dbReference type="NCBI Taxonomy" id="1548548"/>
    <lineage>
        <taxon>Bacteria</taxon>
        <taxon>Deltaproteobacteria</taxon>
        <taxon>Bradymonadales</taxon>
        <taxon>Bradymonadaceae</taxon>
        <taxon>Bradymonas</taxon>
    </lineage>
</organism>
<gene>
    <name evidence="1" type="ORF">DN745_11815</name>
</gene>
<dbReference type="EMBL" id="CP030032">
    <property type="protein sequence ID" value="AWV89986.1"/>
    <property type="molecule type" value="Genomic_DNA"/>
</dbReference>
<name>A0A2Z4FMJ7_9DELT</name>
<dbReference type="KEGG" id="bsed:DN745_11815"/>
<protein>
    <submittedName>
        <fullName evidence="1">Amphi-Trp domain-containing protein</fullName>
    </submittedName>
</protein>
<dbReference type="AlphaFoldDB" id="A0A2Z4FMJ7"/>
<reference evidence="1 2" key="1">
    <citation type="submission" date="2018-06" db="EMBL/GenBank/DDBJ databases">
        <title>Lujinxingia sediminis gen. nov. sp. nov., a new facultative anaerobic member of the class Deltaproteobacteria, and proposal of Lujinxingaceae fam. nov.</title>
        <authorList>
            <person name="Guo L.-Y."/>
            <person name="Li C.-M."/>
            <person name="Wang S."/>
            <person name="Du Z.-J."/>
        </authorList>
    </citation>
    <scope>NUCLEOTIDE SEQUENCE [LARGE SCALE GENOMIC DNA]</scope>
    <source>
        <strain evidence="1 2">FA350</strain>
    </source>
</reference>
<dbReference type="InterPro" id="IPR027598">
    <property type="entry name" value="Amphi-Trp_dom"/>
</dbReference>
<dbReference type="Pfam" id="PF20068">
    <property type="entry name" value="Amphi-Trp"/>
    <property type="match status" value="1"/>
</dbReference>
<dbReference type="Proteomes" id="UP000249799">
    <property type="component" value="Chromosome"/>
</dbReference>